<organism evidence="1 2">
    <name type="scientific">Pedobacter zeae</name>
    <dbReference type="NCBI Taxonomy" id="1737356"/>
    <lineage>
        <taxon>Bacteria</taxon>
        <taxon>Pseudomonadati</taxon>
        <taxon>Bacteroidota</taxon>
        <taxon>Sphingobacteriia</taxon>
        <taxon>Sphingobacteriales</taxon>
        <taxon>Sphingobacteriaceae</taxon>
        <taxon>Pedobacter</taxon>
    </lineage>
</organism>
<dbReference type="AlphaFoldDB" id="A0A7W6KAL0"/>
<evidence type="ECO:0000313" key="1">
    <source>
        <dbReference type="EMBL" id="MBB4108147.1"/>
    </source>
</evidence>
<proteinExistence type="predicted"/>
<sequence>MKGCDEKIHKELDAKFEYNKTVFAFREYEGKGEVKKIGQDSAIFESIITLIKSQAYELESLPMRRQDRKYYYNLNLLTVADVGKFIELECNNDDFTEKEIERINYVNRFLVNKKEHNSRIVFAKLSALEEVIEDFNNLHKLNIDLVGNGIPRFYEKEIWEDYYAKKIVVNGAEDDLISELKYELQGKFRVQQDDFRWPYFMINEQAVLEVQFNASEELIDYINNDEKSNKITAEWLKDNFRYTGKFIFTLNELPF</sequence>
<dbReference type="Proteomes" id="UP000532273">
    <property type="component" value="Unassembled WGS sequence"/>
</dbReference>
<accession>A0A7W6KAL0</accession>
<gene>
    <name evidence="1" type="ORF">GGQ60_002128</name>
</gene>
<comment type="caution">
    <text evidence="1">The sequence shown here is derived from an EMBL/GenBank/DDBJ whole genome shotgun (WGS) entry which is preliminary data.</text>
</comment>
<reference evidence="1 2" key="1">
    <citation type="submission" date="2020-08" db="EMBL/GenBank/DDBJ databases">
        <title>Genomic Encyclopedia of Type Strains, Phase IV (KMG-IV): sequencing the most valuable type-strain genomes for metagenomic binning, comparative biology and taxonomic classification.</title>
        <authorList>
            <person name="Goeker M."/>
        </authorList>
    </citation>
    <scope>NUCLEOTIDE SEQUENCE [LARGE SCALE GENOMIC DNA]</scope>
    <source>
        <strain evidence="1 2">DSM 100774</strain>
    </source>
</reference>
<protein>
    <submittedName>
        <fullName evidence="1">Uncharacterized protein</fullName>
    </submittedName>
</protein>
<dbReference type="RefSeq" id="WP_183763286.1">
    <property type="nucleotide sequence ID" value="NZ_BMHZ01000001.1"/>
</dbReference>
<name>A0A7W6KAL0_9SPHI</name>
<dbReference type="EMBL" id="JACIEF010000002">
    <property type="protein sequence ID" value="MBB4108147.1"/>
    <property type="molecule type" value="Genomic_DNA"/>
</dbReference>
<evidence type="ECO:0000313" key="2">
    <source>
        <dbReference type="Proteomes" id="UP000532273"/>
    </source>
</evidence>